<reference evidence="2 3" key="1">
    <citation type="submission" date="2024-05" db="EMBL/GenBank/DDBJ databases">
        <title>Genetic variation in Jamaican populations of the coffee berry borer (Hypothenemus hampei).</title>
        <authorList>
            <person name="Errbii M."/>
            <person name="Myrie A."/>
        </authorList>
    </citation>
    <scope>NUCLEOTIDE SEQUENCE [LARGE SCALE GENOMIC DNA]</scope>
    <source>
        <strain evidence="2">JA-Hopewell-2020-01-JO</strain>
        <tissue evidence="2">Whole body</tissue>
    </source>
</reference>
<evidence type="ECO:0000313" key="2">
    <source>
        <dbReference type="EMBL" id="KAL1492633.1"/>
    </source>
</evidence>
<protein>
    <submittedName>
        <fullName evidence="2">Uncharacterized protein</fullName>
    </submittedName>
</protein>
<sequence length="202" mass="23389">MCFKVLWVIMSLLGCLQLNRGDEEGYLIKNKVRYPFSKFYDPFMGFLVAVDIKLTPSEIDADFSWNIEANYFLPQNESEFRFPPIIPEESEERGFLERSILYKMIELKLGSASKSFGGSNCLLRIICEMALYTTRDTNIFGDLLHVILSPHSSIDDLPDKYHKAENYGNKKKHCKKYIKKCPIDILSLFSVFGEILDNKFLN</sequence>
<feature type="signal peptide" evidence="1">
    <location>
        <begin position="1"/>
        <end position="21"/>
    </location>
</feature>
<dbReference type="EMBL" id="JBDJPC010000008">
    <property type="protein sequence ID" value="KAL1492633.1"/>
    <property type="molecule type" value="Genomic_DNA"/>
</dbReference>
<dbReference type="PROSITE" id="PS51257">
    <property type="entry name" value="PROKAR_LIPOPROTEIN"/>
    <property type="match status" value="1"/>
</dbReference>
<dbReference type="PANTHER" id="PTHR21398">
    <property type="entry name" value="AGAP007094-PA"/>
    <property type="match status" value="1"/>
</dbReference>
<proteinExistence type="predicted"/>
<dbReference type="PANTHER" id="PTHR21398:SF22">
    <property type="entry name" value="IP12060P-RELATED"/>
    <property type="match status" value="1"/>
</dbReference>
<feature type="chain" id="PRO_5044817868" evidence="1">
    <location>
        <begin position="22"/>
        <end position="202"/>
    </location>
</feature>
<evidence type="ECO:0000313" key="3">
    <source>
        <dbReference type="Proteomes" id="UP001566132"/>
    </source>
</evidence>
<accession>A0ABD1EDB1</accession>
<name>A0ABD1EDB1_HYPHA</name>
<evidence type="ECO:0000256" key="1">
    <source>
        <dbReference type="SAM" id="SignalP"/>
    </source>
</evidence>
<dbReference type="SMART" id="SM00718">
    <property type="entry name" value="DM4_12"/>
    <property type="match status" value="1"/>
</dbReference>
<dbReference type="InterPro" id="IPR006631">
    <property type="entry name" value="DM4_12"/>
</dbReference>
<dbReference type="AlphaFoldDB" id="A0ABD1EDB1"/>
<gene>
    <name evidence="2" type="ORF">ABEB36_010864</name>
</gene>
<dbReference type="Pfam" id="PF07841">
    <property type="entry name" value="DM4_12"/>
    <property type="match status" value="1"/>
</dbReference>
<keyword evidence="1" id="KW-0732">Signal</keyword>
<comment type="caution">
    <text evidence="2">The sequence shown here is derived from an EMBL/GenBank/DDBJ whole genome shotgun (WGS) entry which is preliminary data.</text>
</comment>
<dbReference type="Proteomes" id="UP001566132">
    <property type="component" value="Unassembled WGS sequence"/>
</dbReference>
<organism evidence="2 3">
    <name type="scientific">Hypothenemus hampei</name>
    <name type="common">Coffee berry borer</name>
    <dbReference type="NCBI Taxonomy" id="57062"/>
    <lineage>
        <taxon>Eukaryota</taxon>
        <taxon>Metazoa</taxon>
        <taxon>Ecdysozoa</taxon>
        <taxon>Arthropoda</taxon>
        <taxon>Hexapoda</taxon>
        <taxon>Insecta</taxon>
        <taxon>Pterygota</taxon>
        <taxon>Neoptera</taxon>
        <taxon>Endopterygota</taxon>
        <taxon>Coleoptera</taxon>
        <taxon>Polyphaga</taxon>
        <taxon>Cucujiformia</taxon>
        <taxon>Curculionidae</taxon>
        <taxon>Scolytinae</taxon>
        <taxon>Hypothenemus</taxon>
    </lineage>
</organism>
<keyword evidence="3" id="KW-1185">Reference proteome</keyword>